<sequence length="218" mass="24899">MPSCILRLEKVKIHKKFEPLPFDKAEVKFYSFVADESLSIPELDVLLASTDPSTVRAQIKDVSKAILDRWESVLIENVKKNHVFTFGDTGKVIYRSTTIPESLDWLMLVVEIDRDIQNLSDRIDEILPEASADKLAENLAPLAELEALPQLDAARAISKFLLRSVTTFMKNNKNDQIGLIEQSFVRKFDYPDGRREGDEIQDLTGNMWYTYKLFADAD</sequence>
<dbReference type="Proteomes" id="UP000016960">
    <property type="component" value="Unassembled WGS sequence"/>
</dbReference>
<dbReference type="OrthoDB" id="1330858at2"/>
<keyword evidence="2" id="KW-1185">Reference proteome</keyword>
<dbReference type="AlphaFoldDB" id="U5DPE0"/>
<protein>
    <submittedName>
        <fullName evidence="1">Uncharacterized protein</fullName>
    </submittedName>
</protein>
<comment type="caution">
    <text evidence="1">The sequence shown here is derived from an EMBL/GenBank/DDBJ whole genome shotgun (WGS) entry which is preliminary data.</text>
</comment>
<proteinExistence type="predicted"/>
<dbReference type="EMBL" id="ASSJ01000047">
    <property type="protein sequence ID" value="ERN41565.1"/>
    <property type="molecule type" value="Genomic_DNA"/>
</dbReference>
<evidence type="ECO:0000313" key="2">
    <source>
        <dbReference type="Proteomes" id="UP000016960"/>
    </source>
</evidence>
<dbReference type="RefSeq" id="WP_022606613.1">
    <property type="nucleotide sequence ID" value="NZ_ASSJ01000047.1"/>
</dbReference>
<accession>U5DPE0</accession>
<reference evidence="1 2" key="1">
    <citation type="submission" date="2013-05" db="EMBL/GenBank/DDBJ databases">
        <title>Draft genome sequence of Rubidibacter lacunae KORDI 51-2.</title>
        <authorList>
            <person name="Choi D.H."/>
            <person name="Noh J.H."/>
            <person name="Kwon K.-K."/>
            <person name="Lee J.-H."/>
            <person name="Ryu J.-Y."/>
        </authorList>
    </citation>
    <scope>NUCLEOTIDE SEQUENCE [LARGE SCALE GENOMIC DNA]</scope>
    <source>
        <strain evidence="1 2">KORDI 51-2</strain>
    </source>
</reference>
<evidence type="ECO:0000313" key="1">
    <source>
        <dbReference type="EMBL" id="ERN41565.1"/>
    </source>
</evidence>
<organism evidence="1 2">
    <name type="scientific">Rubidibacter lacunae KORDI 51-2</name>
    <dbReference type="NCBI Taxonomy" id="582515"/>
    <lineage>
        <taxon>Bacteria</taxon>
        <taxon>Bacillati</taxon>
        <taxon>Cyanobacteriota</taxon>
        <taxon>Cyanophyceae</taxon>
        <taxon>Oscillatoriophycideae</taxon>
        <taxon>Chroococcales</taxon>
        <taxon>Aphanothecaceae</taxon>
        <taxon>Rubidibacter</taxon>
    </lineage>
</organism>
<gene>
    <name evidence="1" type="ORF">KR51_00017830</name>
</gene>
<name>U5DPE0_9CHRO</name>
<dbReference type="eggNOG" id="ENOG5032TJI">
    <property type="taxonomic scope" value="Bacteria"/>
</dbReference>
<dbReference type="InParanoid" id="U5DPE0"/>